<feature type="transmembrane region" description="Helical" evidence="9">
    <location>
        <begin position="399"/>
        <end position="420"/>
    </location>
</feature>
<dbReference type="GO" id="GO:0016324">
    <property type="term" value="C:apical plasma membrane"/>
    <property type="evidence" value="ECO:0007669"/>
    <property type="project" value="Ensembl"/>
</dbReference>
<dbReference type="GeneID" id="455392"/>
<organism evidence="10 11">
    <name type="scientific">Pan troglodytes</name>
    <name type="common">Chimpanzee</name>
    <dbReference type="NCBI Taxonomy" id="9598"/>
    <lineage>
        <taxon>Eukaryota</taxon>
        <taxon>Metazoa</taxon>
        <taxon>Chordata</taxon>
        <taxon>Craniata</taxon>
        <taxon>Vertebrata</taxon>
        <taxon>Euteleostomi</taxon>
        <taxon>Mammalia</taxon>
        <taxon>Eutheria</taxon>
        <taxon>Euarchontoglires</taxon>
        <taxon>Primates</taxon>
        <taxon>Haplorrhini</taxon>
        <taxon>Catarrhini</taxon>
        <taxon>Hominidae</taxon>
        <taxon>Pan</taxon>
    </lineage>
</organism>
<evidence type="ECO:0000256" key="3">
    <source>
        <dbReference type="ARBA" id="ARBA00022475"/>
    </source>
</evidence>
<evidence type="ECO:0000256" key="5">
    <source>
        <dbReference type="ARBA" id="ARBA00022989"/>
    </source>
</evidence>
<dbReference type="GeneTree" id="ENSGT00390000018729"/>
<feature type="transmembrane region" description="Helical" evidence="9">
    <location>
        <begin position="663"/>
        <end position="689"/>
    </location>
</feature>
<evidence type="ECO:0000256" key="6">
    <source>
        <dbReference type="ARBA" id="ARBA00023136"/>
    </source>
</evidence>
<evidence type="ECO:0000256" key="7">
    <source>
        <dbReference type="ARBA" id="ARBA00023180"/>
    </source>
</evidence>
<evidence type="ECO:0000256" key="9">
    <source>
        <dbReference type="SAM" id="Phobius"/>
    </source>
</evidence>
<dbReference type="GO" id="GO:0071918">
    <property type="term" value="P:urea transmembrane transport"/>
    <property type="evidence" value="ECO:0000318"/>
    <property type="project" value="GO_Central"/>
</dbReference>
<accession>A0A2J8MMM7</accession>
<feature type="transmembrane region" description="Helical" evidence="9">
    <location>
        <begin position="638"/>
        <end position="657"/>
    </location>
</feature>
<reference evidence="10" key="2">
    <citation type="submission" date="2025-08" db="UniProtKB">
        <authorList>
            <consortium name="Ensembl"/>
        </authorList>
    </citation>
    <scope>IDENTIFICATION</scope>
</reference>
<dbReference type="KEGG" id="ptr:455392"/>
<evidence type="ECO:0000256" key="4">
    <source>
        <dbReference type="ARBA" id="ARBA00022692"/>
    </source>
</evidence>
<evidence type="ECO:0000313" key="11">
    <source>
        <dbReference type="Proteomes" id="UP000002277"/>
    </source>
</evidence>
<keyword evidence="4 9" id="KW-0812">Transmembrane</keyword>
<dbReference type="STRING" id="9598.ENSPTRP00000016979"/>
<dbReference type="PANTHER" id="PTHR10464">
    <property type="entry name" value="UREA TRANSPORTER"/>
    <property type="match status" value="1"/>
</dbReference>
<accession>H2QEG9</accession>
<feature type="transmembrane region" description="Helical" evidence="9">
    <location>
        <begin position="303"/>
        <end position="333"/>
    </location>
</feature>
<dbReference type="GO" id="GO:0050839">
    <property type="term" value="F:cell adhesion molecule binding"/>
    <property type="evidence" value="ECO:0007669"/>
    <property type="project" value="Ensembl"/>
</dbReference>
<feature type="transmembrane region" description="Helical" evidence="9">
    <location>
        <begin position="121"/>
        <end position="145"/>
    </location>
</feature>
<feature type="transmembrane region" description="Helical" evidence="9">
    <location>
        <begin position="764"/>
        <end position="796"/>
    </location>
</feature>
<evidence type="ECO:0000256" key="8">
    <source>
        <dbReference type="ARBA" id="ARBA00033993"/>
    </source>
</evidence>
<dbReference type="CTD" id="8170"/>
<comment type="similarity">
    <text evidence="2">Belongs to the urea transporter family.</text>
</comment>
<evidence type="ECO:0000256" key="2">
    <source>
        <dbReference type="ARBA" id="ARBA00005914"/>
    </source>
</evidence>
<feature type="transmembrane region" description="Helical" evidence="9">
    <location>
        <begin position="860"/>
        <end position="881"/>
    </location>
</feature>
<dbReference type="GO" id="GO:0015204">
    <property type="term" value="F:urea transmembrane transporter activity"/>
    <property type="evidence" value="ECO:0007669"/>
    <property type="project" value="Ensembl"/>
</dbReference>
<comment type="catalytic activity">
    <reaction evidence="8">
        <text>urea(in) = urea(out)</text>
        <dbReference type="Rhea" id="RHEA:32799"/>
        <dbReference type="ChEBI" id="CHEBI:16199"/>
    </reaction>
</comment>
<reference evidence="10" key="3">
    <citation type="submission" date="2025-09" db="UniProtKB">
        <authorList>
            <consortium name="Ensembl"/>
        </authorList>
    </citation>
    <scope>IDENTIFICATION</scope>
</reference>
<evidence type="ECO:0000313" key="10">
    <source>
        <dbReference type="Ensembl" id="ENSPTRP00000016979.4"/>
    </source>
</evidence>
<feature type="transmembrane region" description="Helical" evidence="9">
    <location>
        <begin position="202"/>
        <end position="224"/>
    </location>
</feature>
<feature type="transmembrane region" description="Helical" evidence="9">
    <location>
        <begin position="345"/>
        <end position="364"/>
    </location>
</feature>
<name>A0A2J8MMM7_PANTR</name>
<sequence>MSDPHSSPLLPEPLSSRYKLYEAEFTSPSWSSTSPDTHPALPLLEMPEEKDLRSSNEDSHIVKIEKLNERSKRKDNGVAHRDSAGQRCISLSKAVGYVTGDMKEYRIWLKDKHLALQFIDWVLRGTAQVMFVNNPLSGLIIFIGLLIQNPWWTITGGLGTVVSTLTALALGQDRSAIASGLHGYNGMLVGLLMAVFSEKLDYYWWLLFPVTFTAMSCPVLSSALNSIFSKWDLPVFTLPFNIAVTLYLAATGHYNLFFPTTLVEPVSSVPNITWTEMEMPLLLQAIPVGVGQVYGCDNPWTGGVFLVALFISSPLICLHAAIGSIVGLLAALSVATPFETIYTGLWSYNCVLSCIAIGGMFYALTWQTHLLALICALFCAYMEAAISNIMSVVGVPPGTWAFCLATIIFLLLTTNNPAIFRLPLSKVTYPEANRIYYLTVKSGEEEKAPSGGGGEHPPTAGPKVEECSEAVLSKHRSVFHIEWSSIRRSKVFGKGEHQERQNKDPFPYRYRKPTVELLDLDTMEESSEIKVETNISKTSWIRSSMAAGGTRVSKALSYITGEMKECGEGLKDKSPVFQFFDWVLRGTSQVMFVNNPLSGILIILGLFIQNPWWAISGCLGTIMSTLTALMLSQDKSAIAAGLHGYNGVLVGLLMAVFSDKGDYYWWLLLPVIIMSMSCPILSSALGTIFSKWDLPVFTLPFNITVTLYLAATGHYNLFFPTTLLQPASAVPNITWSEVQVPLLLRAIPVGIGQVYGCDNPWTGGIFLIALFISSPLICLHAAIGSTMGMLAALTIATPFDSIYFGLCGFNSTLACIAIGGMFYVITWQTHLLAIACALFAAYLGAALANMLSVFGLPPCTWPFCLSALTFLLLTTNNPAIYKLPLSKVTYPEANRIYYLSQERNRRASIITKYQAYDVS</sequence>
<dbReference type="FunFam" id="1.10.3430.10:FF:000002">
    <property type="entry name" value="urea transporter 2"/>
    <property type="match status" value="2"/>
</dbReference>
<feature type="transmembrane region" description="Helical" evidence="9">
    <location>
        <begin position="696"/>
        <end position="718"/>
    </location>
</feature>
<evidence type="ECO:0000313" key="12">
    <source>
        <dbReference type="VGNC" id="VGNC:7817"/>
    </source>
</evidence>
<dbReference type="AlphaFoldDB" id="A0A2J8MMM7"/>
<protein>
    <submittedName>
        <fullName evidence="10">Solute carrier family 14 member 2</fullName>
    </submittedName>
</protein>
<keyword evidence="3" id="KW-1003">Cell membrane</keyword>
<dbReference type="Bgee" id="ENSPTRG00000009987">
    <property type="expression patterns" value="Expressed in cortex of kidney and 1 other cell type or tissue"/>
</dbReference>
<comment type="subcellular location">
    <subcellularLocation>
        <location evidence="1">Cell membrane</location>
        <topology evidence="1">Multi-pass membrane protein</topology>
    </subcellularLocation>
</comment>
<dbReference type="VGNC" id="VGNC:7817">
    <property type="gene designation" value="SLC14A2"/>
</dbReference>
<keyword evidence="6 9" id="KW-0472">Membrane</keyword>
<feature type="transmembrane region" description="Helical" evidence="9">
    <location>
        <begin position="371"/>
        <end position="393"/>
    </location>
</feature>
<dbReference type="InParanoid" id="A0A2J8MMM7"/>
<dbReference type="PANTHER" id="PTHR10464:SF6">
    <property type="entry name" value="UREA TRANSPORTER 2"/>
    <property type="match status" value="1"/>
</dbReference>
<gene>
    <name evidence="10 12" type="primary">SLC14A2</name>
</gene>
<dbReference type="InterPro" id="IPR004937">
    <property type="entry name" value="Urea_transporter"/>
</dbReference>
<dbReference type="PaxDb" id="9598-ENSPTRP00000016979"/>
<feature type="transmembrane region" description="Helical" evidence="9">
    <location>
        <begin position="802"/>
        <end position="824"/>
    </location>
</feature>
<keyword evidence="11" id="KW-1185">Reference proteome</keyword>
<dbReference type="FunCoup" id="A0A2J8MMM7">
    <property type="interactions" value="208"/>
</dbReference>
<dbReference type="Gene3D" id="1.10.3430.10">
    <property type="entry name" value="Ammonium transporter AmtB like domains"/>
    <property type="match status" value="2"/>
</dbReference>
<evidence type="ECO:0000256" key="1">
    <source>
        <dbReference type="ARBA" id="ARBA00004651"/>
    </source>
</evidence>
<proteinExistence type="inferred from homology"/>
<dbReference type="OMA" id="DPFPYQY"/>
<dbReference type="InterPro" id="IPR029020">
    <property type="entry name" value="Ammonium/urea_transptr"/>
</dbReference>
<feature type="transmembrane region" description="Helical" evidence="9">
    <location>
        <begin position="177"/>
        <end position="196"/>
    </location>
</feature>
<dbReference type="OrthoDB" id="426293at2759"/>
<keyword evidence="5 9" id="KW-1133">Transmembrane helix</keyword>
<dbReference type="EMBL" id="AACZ04065348">
    <property type="status" value="NOT_ANNOTATED_CDS"/>
    <property type="molecule type" value="Genomic_DNA"/>
</dbReference>
<dbReference type="Ensembl" id="ENSPTRT00000018332.5">
    <property type="protein sequence ID" value="ENSPTRP00000016979.4"/>
    <property type="gene ID" value="ENSPTRG00000009987.5"/>
</dbReference>
<dbReference type="Pfam" id="PF03253">
    <property type="entry name" value="UT"/>
    <property type="match status" value="2"/>
</dbReference>
<reference evidence="10 11" key="1">
    <citation type="journal article" date="2005" name="Nature">
        <title>Initial sequence of the chimpanzee genome and comparison with the human genome.</title>
        <authorList>
            <consortium name="Chimpanzee sequencing and analysis consortium"/>
        </authorList>
    </citation>
    <scope>NUCLEOTIDE SEQUENCE [LARGE SCALE GENOMIC DNA]</scope>
</reference>
<feature type="transmembrane region" description="Helical" evidence="9">
    <location>
        <begin position="831"/>
        <end position="854"/>
    </location>
</feature>
<keyword evidence="7" id="KW-0325">Glycoprotein</keyword>
<dbReference type="Proteomes" id="UP000002277">
    <property type="component" value="Chromosome 18"/>
</dbReference>
<feature type="transmembrane region" description="Helical" evidence="9">
    <location>
        <begin position="236"/>
        <end position="257"/>
    </location>
</feature>